<accession>A0A1N6Q3Z2</accession>
<keyword evidence="3" id="KW-1185">Reference proteome</keyword>
<dbReference type="Proteomes" id="UP000548326">
    <property type="component" value="Unassembled WGS sequence"/>
</dbReference>
<comment type="caution">
    <text evidence="2">The sequence shown here is derived from an EMBL/GenBank/DDBJ whole genome shotgun (WGS) entry which is preliminary data.</text>
</comment>
<name>A0A1N6Q3Z2_9SPHI</name>
<proteinExistence type="predicted"/>
<evidence type="ECO:0000313" key="2">
    <source>
        <dbReference type="EMBL" id="MBB6126327.1"/>
    </source>
</evidence>
<evidence type="ECO:0000313" key="4">
    <source>
        <dbReference type="Proteomes" id="UP000548326"/>
    </source>
</evidence>
<evidence type="ECO:0000313" key="3">
    <source>
        <dbReference type="Proteomes" id="UP000541583"/>
    </source>
</evidence>
<sequence length="35" mass="4125">MFFLNESRDDSYIVYKTLSFLYNADGNKKLQCSNV</sequence>
<gene>
    <name evidence="2" type="ORF">HDF22_000428</name>
    <name evidence="1" type="ORF">HDF23_000083</name>
</gene>
<organism evidence="2 4">
    <name type="scientific">Mucilaginibacter lappiensis</name>
    <dbReference type="NCBI Taxonomy" id="354630"/>
    <lineage>
        <taxon>Bacteria</taxon>
        <taxon>Pseudomonadati</taxon>
        <taxon>Bacteroidota</taxon>
        <taxon>Sphingobacteriia</taxon>
        <taxon>Sphingobacteriales</taxon>
        <taxon>Sphingobacteriaceae</taxon>
        <taxon>Mucilaginibacter</taxon>
    </lineage>
</organism>
<dbReference type="AlphaFoldDB" id="A0A1N6Q3Z2"/>
<dbReference type="EMBL" id="JACHCB010000001">
    <property type="protein sequence ID" value="MBB6107353.1"/>
    <property type="molecule type" value="Genomic_DNA"/>
</dbReference>
<dbReference type="EMBL" id="JACHCA010000001">
    <property type="protein sequence ID" value="MBB6126327.1"/>
    <property type="molecule type" value="Genomic_DNA"/>
</dbReference>
<evidence type="ECO:0000313" key="1">
    <source>
        <dbReference type="EMBL" id="MBB6107353.1"/>
    </source>
</evidence>
<reference evidence="3 4" key="1">
    <citation type="submission" date="2020-08" db="EMBL/GenBank/DDBJ databases">
        <title>Genomic Encyclopedia of Type Strains, Phase IV (KMG-V): Genome sequencing to study the core and pangenomes of soil and plant-associated prokaryotes.</title>
        <authorList>
            <person name="Whitman W."/>
        </authorList>
    </citation>
    <scope>NUCLEOTIDE SEQUENCE [LARGE SCALE GENOMIC DNA]</scope>
    <source>
        <strain evidence="1 3">ANJLi2</strain>
        <strain evidence="2 4">MP601</strain>
    </source>
</reference>
<protein>
    <submittedName>
        <fullName evidence="2">Uncharacterized protein</fullName>
    </submittedName>
</protein>
<dbReference type="Proteomes" id="UP000541583">
    <property type="component" value="Unassembled WGS sequence"/>
</dbReference>